<evidence type="ECO:0000313" key="2">
    <source>
        <dbReference type="EMBL" id="EDM78037.1"/>
    </source>
</evidence>
<proteinExistence type="predicted"/>
<comment type="caution">
    <text evidence="2">The sequence shown here is derived from an EMBL/GenBank/DDBJ whole genome shotgun (WGS) entry which is preliminary data.</text>
</comment>
<keyword evidence="3" id="KW-1185">Reference proteome</keyword>
<dbReference type="Proteomes" id="UP000005801">
    <property type="component" value="Unassembled WGS sequence"/>
</dbReference>
<feature type="region of interest" description="Disordered" evidence="1">
    <location>
        <begin position="1"/>
        <end position="58"/>
    </location>
</feature>
<name>A6G7U4_9BACT</name>
<dbReference type="eggNOG" id="COG1520">
    <property type="taxonomic scope" value="Bacteria"/>
</dbReference>
<dbReference type="EMBL" id="ABCS01000036">
    <property type="protein sequence ID" value="EDM78037.1"/>
    <property type="molecule type" value="Genomic_DNA"/>
</dbReference>
<accession>A6G7U4</accession>
<organism evidence="2 3">
    <name type="scientific">Plesiocystis pacifica SIR-1</name>
    <dbReference type="NCBI Taxonomy" id="391625"/>
    <lineage>
        <taxon>Bacteria</taxon>
        <taxon>Pseudomonadati</taxon>
        <taxon>Myxococcota</taxon>
        <taxon>Polyangia</taxon>
        <taxon>Nannocystales</taxon>
        <taxon>Nannocystaceae</taxon>
        <taxon>Plesiocystis</taxon>
    </lineage>
</organism>
<gene>
    <name evidence="2" type="ORF">PPSIR1_23509</name>
</gene>
<dbReference type="RefSeq" id="WP_006972789.1">
    <property type="nucleotide sequence ID" value="NZ_ABCS01000036.1"/>
</dbReference>
<dbReference type="OrthoDB" id="5522807at2"/>
<dbReference type="STRING" id="391625.PPSIR1_23509"/>
<dbReference type="InterPro" id="IPR011047">
    <property type="entry name" value="Quinoprotein_ADH-like_sf"/>
</dbReference>
<dbReference type="SUPFAM" id="SSF50998">
    <property type="entry name" value="Quinoprotein alcohol dehydrogenase-like"/>
    <property type="match status" value="1"/>
</dbReference>
<protein>
    <submittedName>
        <fullName evidence="2">Uncharacterized protein</fullName>
    </submittedName>
</protein>
<sequence>MAVGCGDDLVAPGNDEVGDGSSDTASPDESETETETETGTESETEGDTDTGPELPVPGELRWHLALPGTARCLAAWDGGLLVGGSFAQTLIVPNGTFEAVTEDGMLLQVDYGGEVVWGQGYGGEAADRFDGLTVAGERVVAAASYAYGTTNYGGEVLPPATDLFGRNLALVGLRAPAPGEALVHDWSLGFDGLFAFRHLAMAGDGRVSYAGRLESGLAFEGFELPPPAHGVGINIRTELDGSEPPQASVSEVLSYGEAVELGIASFTIFAEDPGGAGLYLTGVYEGSIDLGGEGLSAEDWGNFLARFDAEGELEWVRSLGGAFVSDGELSPEGDLLLVGGFLGAFEFGAEVLSAGTGSFDGYVLRVTPSGDASLELMVTGPNVESIEHLALAPNGDLGVSGWGKVGIDLGAGVVPADHGNYDAFIARYDGDGELLWGHVLGSSSADSVEGSEFGADGHLYTLLRAPKPLDLDPEGGGAVVEGAVLLSHE</sequence>
<reference evidence="2 3" key="1">
    <citation type="submission" date="2007-06" db="EMBL/GenBank/DDBJ databases">
        <authorList>
            <person name="Shimkets L."/>
            <person name="Ferriera S."/>
            <person name="Johnson J."/>
            <person name="Kravitz S."/>
            <person name="Beeson K."/>
            <person name="Sutton G."/>
            <person name="Rogers Y.-H."/>
            <person name="Friedman R."/>
            <person name="Frazier M."/>
            <person name="Venter J.C."/>
        </authorList>
    </citation>
    <scope>NUCLEOTIDE SEQUENCE [LARGE SCALE GENOMIC DNA]</scope>
    <source>
        <strain evidence="2 3">SIR-1</strain>
    </source>
</reference>
<evidence type="ECO:0000313" key="3">
    <source>
        <dbReference type="Proteomes" id="UP000005801"/>
    </source>
</evidence>
<evidence type="ECO:0000256" key="1">
    <source>
        <dbReference type="SAM" id="MobiDB-lite"/>
    </source>
</evidence>
<feature type="compositionally biased region" description="Acidic residues" evidence="1">
    <location>
        <begin position="26"/>
        <end position="50"/>
    </location>
</feature>
<dbReference type="AlphaFoldDB" id="A6G7U4"/>